<evidence type="ECO:0000256" key="2">
    <source>
        <dbReference type="ARBA" id="ARBA00000711"/>
    </source>
</evidence>
<evidence type="ECO:0000256" key="17">
    <source>
        <dbReference type="ARBA" id="ARBA00030571"/>
    </source>
</evidence>
<comment type="pathway">
    <text evidence="5">Cofactor biosynthesis; adenosylcobalamin biosynthesis; adenosylcobalamin from cob(II)yrinate a,c-diamide: step 6/7.</text>
</comment>
<evidence type="ECO:0000256" key="16">
    <source>
        <dbReference type="ARBA" id="ARBA00029570"/>
    </source>
</evidence>
<comment type="pathway">
    <text evidence="6">Cofactor biosynthesis; adenosylcobalamin biosynthesis; adenosylcobalamin from cob(II)yrinate a,c-diamide: step 5/7.</text>
</comment>
<comment type="catalytic activity">
    <reaction evidence="1">
        <text>adenosylcob(III)inamide + ATP = adenosylcob(III)inamide phosphate + ADP + H(+)</text>
        <dbReference type="Rhea" id="RHEA:15769"/>
        <dbReference type="ChEBI" id="CHEBI:2480"/>
        <dbReference type="ChEBI" id="CHEBI:15378"/>
        <dbReference type="ChEBI" id="CHEBI:30616"/>
        <dbReference type="ChEBI" id="CHEBI:58502"/>
        <dbReference type="ChEBI" id="CHEBI:456216"/>
        <dbReference type="EC" id="2.7.1.156"/>
    </reaction>
</comment>
<evidence type="ECO:0000256" key="6">
    <source>
        <dbReference type="ARBA" id="ARBA00005159"/>
    </source>
</evidence>
<keyword evidence="15 19" id="KW-0342">GTP-binding</keyword>
<evidence type="ECO:0000256" key="19">
    <source>
        <dbReference type="PIRSR" id="PIRSR006135-2"/>
    </source>
</evidence>
<feature type="binding site" evidence="19">
    <location>
        <begin position="48"/>
        <end position="50"/>
    </location>
    <ligand>
        <name>GTP</name>
        <dbReference type="ChEBI" id="CHEBI:37565"/>
    </ligand>
</feature>
<evidence type="ECO:0000256" key="10">
    <source>
        <dbReference type="ARBA" id="ARBA00022573"/>
    </source>
</evidence>
<dbReference type="Gene3D" id="3.40.50.300">
    <property type="entry name" value="P-loop containing nucleotide triphosphate hydrolases"/>
    <property type="match status" value="1"/>
</dbReference>
<dbReference type="Proteomes" id="UP000198553">
    <property type="component" value="Unassembled WGS sequence"/>
</dbReference>
<feature type="binding site" evidence="19">
    <location>
        <position position="79"/>
    </location>
    <ligand>
        <name>GTP</name>
        <dbReference type="ChEBI" id="CHEBI:37565"/>
    </ligand>
</feature>
<dbReference type="PANTHER" id="PTHR34848">
    <property type="match status" value="1"/>
</dbReference>
<evidence type="ECO:0000256" key="9">
    <source>
        <dbReference type="ARBA" id="ARBA00012523"/>
    </source>
</evidence>
<proteinExistence type="inferred from homology"/>
<keyword evidence="10" id="KW-0169">Cobalamin biosynthesis</keyword>
<evidence type="ECO:0000256" key="12">
    <source>
        <dbReference type="ARBA" id="ARBA00022741"/>
    </source>
</evidence>
<comment type="function">
    <text evidence="4">Catalyzes ATP-dependent phosphorylation of adenosylcobinamide and addition of GMP to adenosylcobinamide phosphate.</text>
</comment>
<evidence type="ECO:0000313" key="20">
    <source>
        <dbReference type="EMBL" id="SEM09938.1"/>
    </source>
</evidence>
<dbReference type="CDD" id="cd00544">
    <property type="entry name" value="CobU"/>
    <property type="match status" value="1"/>
</dbReference>
<dbReference type="PANTHER" id="PTHR34848:SF1">
    <property type="entry name" value="BIFUNCTIONAL ADENOSYLCOBALAMIN BIOSYNTHESIS PROTEIN COBU"/>
    <property type="match status" value="1"/>
</dbReference>
<evidence type="ECO:0000256" key="14">
    <source>
        <dbReference type="ARBA" id="ARBA00022840"/>
    </source>
</evidence>
<keyword evidence="14" id="KW-0067">ATP-binding</keyword>
<evidence type="ECO:0000256" key="5">
    <source>
        <dbReference type="ARBA" id="ARBA00004692"/>
    </source>
</evidence>
<accession>A0A1H7VMC9</accession>
<protein>
    <recommendedName>
        <fullName evidence="16">Adenosylcobinamide kinase</fullName>
        <ecNumber evidence="8">2.7.1.156</ecNumber>
        <ecNumber evidence="9">2.7.7.62</ecNumber>
    </recommendedName>
    <alternativeName>
        <fullName evidence="17">Adenosylcobinamide-phosphate guanylyltransferase</fullName>
    </alternativeName>
</protein>
<dbReference type="STRING" id="930146.SAMN05192533_1018"/>
<dbReference type="InterPro" id="IPR003203">
    <property type="entry name" value="CobU/CobP"/>
</dbReference>
<evidence type="ECO:0000256" key="8">
    <source>
        <dbReference type="ARBA" id="ARBA00012016"/>
    </source>
</evidence>
<dbReference type="EMBL" id="FOBW01000001">
    <property type="protein sequence ID" value="SEM09938.1"/>
    <property type="molecule type" value="Genomic_DNA"/>
</dbReference>
<dbReference type="GO" id="GO:0009236">
    <property type="term" value="P:cobalamin biosynthetic process"/>
    <property type="evidence" value="ECO:0007669"/>
    <property type="project" value="UniProtKB-UniPathway"/>
</dbReference>
<gene>
    <name evidence="20" type="ORF">SAMN05192533_1018</name>
</gene>
<dbReference type="OrthoDB" id="9799422at2"/>
<dbReference type="UniPathway" id="UPA00148">
    <property type="reaction ID" value="UER00236"/>
</dbReference>
<comment type="similarity">
    <text evidence="7">Belongs to the CobU/CobP family.</text>
</comment>
<feature type="binding site" evidence="19">
    <location>
        <begin position="12"/>
        <end position="19"/>
    </location>
    <ligand>
        <name>GTP</name>
        <dbReference type="ChEBI" id="CHEBI:37565"/>
    </ligand>
</feature>
<evidence type="ECO:0000313" key="21">
    <source>
        <dbReference type="Proteomes" id="UP000198553"/>
    </source>
</evidence>
<keyword evidence="21" id="KW-1185">Reference proteome</keyword>
<sequence>MAEQSFLIFISGGVRSGKSQFAEKLAVDLSGLTPDRTGNTPYQLHYIAAGQASDEEMKTRILRHQTDRHFSGLNWITWEQPTELTKLSEVFSKHDVVLLDCLTTLLNNEFFKEENLWGNILFQEQIMAEILEAIEKITSSCHALIVVSNEVFYDTSGDQELIYTYKKILGKLHQKVVAKAQKAYLVESGIPLLMKGGKSI</sequence>
<dbReference type="GO" id="GO:0005525">
    <property type="term" value="F:GTP binding"/>
    <property type="evidence" value="ECO:0007669"/>
    <property type="project" value="UniProtKB-KW"/>
</dbReference>
<dbReference type="EC" id="2.7.1.156" evidence="8"/>
<dbReference type="RefSeq" id="WP_090739907.1">
    <property type="nucleotide sequence ID" value="NZ_FOBW01000001.1"/>
</dbReference>
<dbReference type="SUPFAM" id="SSF52540">
    <property type="entry name" value="P-loop containing nucleoside triphosphate hydrolases"/>
    <property type="match status" value="1"/>
</dbReference>
<dbReference type="GO" id="GO:0005524">
    <property type="term" value="F:ATP binding"/>
    <property type="evidence" value="ECO:0007669"/>
    <property type="project" value="UniProtKB-KW"/>
</dbReference>
<evidence type="ECO:0000256" key="1">
    <source>
        <dbReference type="ARBA" id="ARBA00000312"/>
    </source>
</evidence>
<dbReference type="EC" id="2.7.7.62" evidence="9"/>
<evidence type="ECO:0000256" key="18">
    <source>
        <dbReference type="PIRSR" id="PIRSR006135-1"/>
    </source>
</evidence>
<dbReference type="InterPro" id="IPR027417">
    <property type="entry name" value="P-loop_NTPase"/>
</dbReference>
<feature type="active site" description="GMP-histidine intermediate" evidence="18">
    <location>
        <position position="64"/>
    </location>
</feature>
<evidence type="ECO:0000256" key="11">
    <source>
        <dbReference type="ARBA" id="ARBA00022679"/>
    </source>
</evidence>
<evidence type="ECO:0000256" key="13">
    <source>
        <dbReference type="ARBA" id="ARBA00022777"/>
    </source>
</evidence>
<dbReference type="GO" id="GO:0043752">
    <property type="term" value="F:adenosylcobinamide kinase activity"/>
    <property type="evidence" value="ECO:0007669"/>
    <property type="project" value="UniProtKB-EC"/>
</dbReference>
<keyword evidence="20" id="KW-0548">Nucleotidyltransferase</keyword>
<dbReference type="AlphaFoldDB" id="A0A1H7VMC9"/>
<keyword evidence="11 20" id="KW-0808">Transferase</keyword>
<organism evidence="20 21">
    <name type="scientific">Mesobacillus persicus</name>
    <dbReference type="NCBI Taxonomy" id="930146"/>
    <lineage>
        <taxon>Bacteria</taxon>
        <taxon>Bacillati</taxon>
        <taxon>Bacillota</taxon>
        <taxon>Bacilli</taxon>
        <taxon>Bacillales</taxon>
        <taxon>Bacillaceae</taxon>
        <taxon>Mesobacillus</taxon>
    </lineage>
</organism>
<evidence type="ECO:0000256" key="15">
    <source>
        <dbReference type="ARBA" id="ARBA00023134"/>
    </source>
</evidence>
<dbReference type="Pfam" id="PF02283">
    <property type="entry name" value="CobU"/>
    <property type="match status" value="1"/>
</dbReference>
<keyword evidence="13 20" id="KW-0418">Kinase</keyword>
<reference evidence="21" key="1">
    <citation type="submission" date="2016-10" db="EMBL/GenBank/DDBJ databases">
        <authorList>
            <person name="Varghese N."/>
            <person name="Submissions S."/>
        </authorList>
    </citation>
    <scope>NUCLEOTIDE SEQUENCE [LARGE SCALE GENOMIC DNA]</scope>
    <source>
        <strain evidence="21">B48,IBRC-M 10115,DSM 25386,CECT 8001</strain>
    </source>
</reference>
<dbReference type="PIRSF" id="PIRSF006135">
    <property type="entry name" value="CobU"/>
    <property type="match status" value="1"/>
</dbReference>
<comment type="catalytic activity">
    <reaction evidence="2">
        <text>adenosylcob(III)inamide phosphate + GTP + H(+) = adenosylcob(III)inamide-GDP + diphosphate</text>
        <dbReference type="Rhea" id="RHEA:22712"/>
        <dbReference type="ChEBI" id="CHEBI:15378"/>
        <dbReference type="ChEBI" id="CHEBI:33019"/>
        <dbReference type="ChEBI" id="CHEBI:37565"/>
        <dbReference type="ChEBI" id="CHEBI:58502"/>
        <dbReference type="ChEBI" id="CHEBI:60487"/>
        <dbReference type="EC" id="2.7.7.62"/>
    </reaction>
</comment>
<evidence type="ECO:0000256" key="3">
    <source>
        <dbReference type="ARBA" id="ARBA00001522"/>
    </source>
</evidence>
<keyword evidence="12 19" id="KW-0547">Nucleotide-binding</keyword>
<feature type="binding site" evidence="19">
    <location>
        <position position="100"/>
    </location>
    <ligand>
        <name>GTP</name>
        <dbReference type="ChEBI" id="CHEBI:37565"/>
    </ligand>
</feature>
<evidence type="ECO:0000256" key="4">
    <source>
        <dbReference type="ARBA" id="ARBA00003889"/>
    </source>
</evidence>
<name>A0A1H7VMC9_9BACI</name>
<dbReference type="GO" id="GO:0008820">
    <property type="term" value="F:cobinamide phosphate guanylyltransferase activity"/>
    <property type="evidence" value="ECO:0007669"/>
    <property type="project" value="UniProtKB-EC"/>
</dbReference>
<evidence type="ECO:0000256" key="7">
    <source>
        <dbReference type="ARBA" id="ARBA00007490"/>
    </source>
</evidence>
<comment type="catalytic activity">
    <reaction evidence="3">
        <text>adenosylcob(III)inamide + GTP = adenosylcob(III)inamide phosphate + GDP + H(+)</text>
        <dbReference type="Rhea" id="RHEA:15765"/>
        <dbReference type="ChEBI" id="CHEBI:2480"/>
        <dbReference type="ChEBI" id="CHEBI:15378"/>
        <dbReference type="ChEBI" id="CHEBI:37565"/>
        <dbReference type="ChEBI" id="CHEBI:58189"/>
        <dbReference type="ChEBI" id="CHEBI:58502"/>
        <dbReference type="EC" id="2.7.1.156"/>
    </reaction>
</comment>